<evidence type="ECO:0000313" key="7">
    <source>
        <dbReference type="Proteomes" id="UP000007799"/>
    </source>
</evidence>
<dbReference type="Pfam" id="PF00059">
    <property type="entry name" value="Lectin_C"/>
    <property type="match status" value="2"/>
</dbReference>
<dbReference type="KEGG" id="sre:PTSG_03456"/>
<accession>F2U591</accession>
<proteinExistence type="predicted"/>
<dbReference type="InterPro" id="IPR000436">
    <property type="entry name" value="Sushi_SCR_CCP_dom"/>
</dbReference>
<dbReference type="PROSITE" id="PS50041">
    <property type="entry name" value="C_TYPE_LECTIN_2"/>
    <property type="match status" value="2"/>
</dbReference>
<dbReference type="OrthoDB" id="441660at2759"/>
<dbReference type="Pfam" id="PF00084">
    <property type="entry name" value="Sushi"/>
    <property type="match status" value="5"/>
</dbReference>
<feature type="signal peptide" evidence="3">
    <location>
        <begin position="1"/>
        <end position="23"/>
    </location>
</feature>
<dbReference type="eggNOG" id="KOG4297">
    <property type="taxonomic scope" value="Eukaryota"/>
</dbReference>
<dbReference type="GeneID" id="16076628"/>
<feature type="domain" description="Sushi" evidence="5">
    <location>
        <begin position="394"/>
        <end position="456"/>
    </location>
</feature>
<dbReference type="STRING" id="946362.F2U591"/>
<organism evidence="7">
    <name type="scientific">Salpingoeca rosetta (strain ATCC 50818 / BSB-021)</name>
    <dbReference type="NCBI Taxonomy" id="946362"/>
    <lineage>
        <taxon>Eukaryota</taxon>
        <taxon>Choanoflagellata</taxon>
        <taxon>Craspedida</taxon>
        <taxon>Salpingoecidae</taxon>
        <taxon>Salpingoeca</taxon>
    </lineage>
</organism>
<dbReference type="InterPro" id="IPR016187">
    <property type="entry name" value="CTDL_fold"/>
</dbReference>
<feature type="domain" description="Sushi" evidence="5">
    <location>
        <begin position="331"/>
        <end position="393"/>
    </location>
</feature>
<dbReference type="InterPro" id="IPR035976">
    <property type="entry name" value="Sushi/SCR/CCP_sf"/>
</dbReference>
<dbReference type="RefSeq" id="XP_004996042.1">
    <property type="nucleotide sequence ID" value="XM_004995985.1"/>
</dbReference>
<gene>
    <name evidence="6" type="ORF">PTSG_03456</name>
</gene>
<evidence type="ECO:0000256" key="1">
    <source>
        <dbReference type="ARBA" id="ARBA00022729"/>
    </source>
</evidence>
<evidence type="ECO:0000256" key="2">
    <source>
        <dbReference type="ARBA" id="ARBA00023157"/>
    </source>
</evidence>
<feature type="domain" description="Sushi" evidence="5">
    <location>
        <begin position="521"/>
        <end position="581"/>
    </location>
</feature>
<dbReference type="PANTHER" id="PTHR22803">
    <property type="entry name" value="MANNOSE, PHOSPHOLIPASE, LECTIN RECEPTOR RELATED"/>
    <property type="match status" value="1"/>
</dbReference>
<dbReference type="SMART" id="SM00032">
    <property type="entry name" value="CCP"/>
    <property type="match status" value="8"/>
</dbReference>
<feature type="domain" description="Sushi" evidence="5">
    <location>
        <begin position="652"/>
        <end position="720"/>
    </location>
</feature>
<feature type="domain" description="C-type lectin" evidence="4">
    <location>
        <begin position="851"/>
        <end position="975"/>
    </location>
</feature>
<evidence type="ECO:0000256" key="3">
    <source>
        <dbReference type="SAM" id="SignalP"/>
    </source>
</evidence>
<feature type="domain" description="Sushi" evidence="5">
    <location>
        <begin position="721"/>
        <end position="783"/>
    </location>
</feature>
<evidence type="ECO:0000259" key="5">
    <source>
        <dbReference type="PROSITE" id="PS50923"/>
    </source>
</evidence>
<feature type="domain" description="Sushi" evidence="5">
    <location>
        <begin position="457"/>
        <end position="520"/>
    </location>
</feature>
<feature type="domain" description="Sushi" evidence="5">
    <location>
        <begin position="784"/>
        <end position="844"/>
    </location>
</feature>
<dbReference type="AlphaFoldDB" id="F2U591"/>
<keyword evidence="2" id="KW-1015">Disulfide bond</keyword>
<evidence type="ECO:0000313" key="6">
    <source>
        <dbReference type="EMBL" id="EGD82807.1"/>
    </source>
</evidence>
<protein>
    <submittedName>
        <fullName evidence="6">C-type MBL-2 protein</fullName>
    </submittedName>
</protein>
<dbReference type="InterPro" id="IPR001304">
    <property type="entry name" value="C-type_lectin-like"/>
</dbReference>
<feature type="chain" id="PRO_5003290734" evidence="3">
    <location>
        <begin position="24"/>
        <end position="1198"/>
    </location>
</feature>
<feature type="domain" description="C-type lectin" evidence="4">
    <location>
        <begin position="134"/>
        <end position="269"/>
    </location>
</feature>
<keyword evidence="1 3" id="KW-0732">Signal</keyword>
<name>F2U591_SALR5</name>
<dbReference type="CDD" id="cd00033">
    <property type="entry name" value="CCP"/>
    <property type="match status" value="3"/>
</dbReference>
<dbReference type="CDD" id="cd00037">
    <property type="entry name" value="CLECT"/>
    <property type="match status" value="2"/>
</dbReference>
<dbReference type="InParanoid" id="F2U591"/>
<reference evidence="6" key="1">
    <citation type="submission" date="2009-08" db="EMBL/GenBank/DDBJ databases">
        <title>Annotation of Salpingoeca rosetta.</title>
        <authorList>
            <consortium name="The Broad Institute Genome Sequencing Platform"/>
            <person name="Russ C."/>
            <person name="Cuomo C."/>
            <person name="Burger G."/>
            <person name="Gray M.W."/>
            <person name="Holland P.W.H."/>
            <person name="King N."/>
            <person name="Lang F.B.F."/>
            <person name="Roger A.J."/>
            <person name="Ruiz-Trillo I."/>
            <person name="Young S.K."/>
            <person name="Zeng Q."/>
            <person name="Gargeya S."/>
            <person name="Alvarado L."/>
            <person name="Berlin A."/>
            <person name="Chapman S.B."/>
            <person name="Chen Z."/>
            <person name="Freedman E."/>
            <person name="Gellesch M."/>
            <person name="Goldberg J."/>
            <person name="Griggs A."/>
            <person name="Gujja S."/>
            <person name="Heilman E."/>
            <person name="Heiman D."/>
            <person name="Howarth C."/>
            <person name="Mehta T."/>
            <person name="Neiman D."/>
            <person name="Pearson M."/>
            <person name="Roberts A."/>
            <person name="Saif S."/>
            <person name="Shea T."/>
            <person name="Shenoy N."/>
            <person name="Sisk P."/>
            <person name="Stolte C."/>
            <person name="Sykes S."/>
            <person name="White J."/>
            <person name="Yandava C."/>
            <person name="Haas B."/>
            <person name="Nusbaum C."/>
            <person name="Birren B."/>
        </authorList>
    </citation>
    <scope>NUCLEOTIDE SEQUENCE [LARGE SCALE GENOMIC DNA]</scope>
    <source>
        <strain evidence="6">ATCC 50818</strain>
    </source>
</reference>
<dbReference type="SUPFAM" id="SSF57535">
    <property type="entry name" value="Complement control module/SCR domain"/>
    <property type="match status" value="7"/>
</dbReference>
<dbReference type="Proteomes" id="UP000007799">
    <property type="component" value="Unassembled WGS sequence"/>
</dbReference>
<dbReference type="Gene3D" id="2.10.70.10">
    <property type="entry name" value="Complement Module, domain 1"/>
    <property type="match status" value="7"/>
</dbReference>
<dbReference type="SMART" id="SM00034">
    <property type="entry name" value="CLECT"/>
    <property type="match status" value="2"/>
</dbReference>
<dbReference type="InterPro" id="IPR050111">
    <property type="entry name" value="C-type_lectin/snaclec_domain"/>
</dbReference>
<sequence>MKLTAKIAVLFGGLFALASHTIASTPCDPSSDCCLTGFAQVTVEDFGLTTISAQSEGNCSQAQGVVTILCVRDAVTGSCPHPLYDVSLAHASLTIVAPDGRAQNATCVSGPCDGHPVNVTGVYRFADPAGWHYYEGSEYLFKDTSVDFDEARAFCQSLGADLPVVDTRQENEFIDSLTRDLTESVWLGAHLLQDPLRVTWVDGSEGIAFENDTFYDDCTFGVDCLFQKNEPNNFNGEEFCLSQGHPTKPGQSSGWNDADCSVRKSIVCERKILCSSRLGLDAMLQTDCVLPVPSGDQCNARCEAGFEPQNPVLITCSNEGILVGGPTCEPVDCGPVVTTLPANATADCSSLIDTRYKGQACEAQCDVGFELQGDPTFTCGTDGLWTASMTCNPVDCGPTPDLPNNTVADCSASTVYGGQPCHAACAPGYETTQESEDGIYTCTADGEWVGEISCTRKDCGTTIADLPVNASANECGGDTAFGGDDCEASCDAGYEPVSGTSTTFTCGTDGMWQGDLACQPVDCGSTITVTNGGATCSGSTVYTGDDCEASCDAGYEPVSGTSTTFTCGTDGMWQGDLACQPVDCGSLSDFISDAFASVNCASSTFTSTCSATCVPGYEPSPESNVSSTDSAVAEFTCGPFGSWQGALDCVHISCGSISDALADEFVTLASDSEECALDGNRCPAANVTCPPGYELSTGGSVHTMTCKIDGAWSESPTCQRVSCGPFVPNLDPEAQQDACLDFRFGDVCEIGCRAGYVSNGDADQGVFTCDETGEWQGTLTCDPVDCGPMPSGLPDNITSQCSNTKLGDTCELSCDAPFFTKGSNMFKCTEQGVWIGGCDLECLAFDVATQVGDSVFAFIETPMTFSKAQVNCLELGGNLASVSNDAENDAIFNLNPVIEARWLGGFVPEGDEHSAAAFQWVDGSSFNYTNWASGEPNDYLQKEDCTSMHTLSGRNALAGEWNDVSCTAKIPSVCEINVAYHGADPYSCDAPFELAFSSEGFFNPGFRFSTAFEPSAQEFEVTYSDTDSITAYSACSDHCLQNTACVGFYLQTQGDSFLCIGLNDLGYAQQTTVTSSSYARTGYPVPGTTSTTTTTTTTTSAYACTEYAGFTIEMVANADCQVPGDGDLVTSAYSNPLFHIGTYADGEVDQCVSDCSSDSECLLFVVEYVDDEERCTTLRYLGIEEETGLRVVTYHKQQ</sequence>
<dbReference type="InterPro" id="IPR016186">
    <property type="entry name" value="C-type_lectin-like/link_sf"/>
</dbReference>
<dbReference type="Gene3D" id="3.10.100.10">
    <property type="entry name" value="Mannose-Binding Protein A, subunit A"/>
    <property type="match status" value="2"/>
</dbReference>
<keyword evidence="7" id="KW-1185">Reference proteome</keyword>
<dbReference type="PROSITE" id="PS50923">
    <property type="entry name" value="SUSHI"/>
    <property type="match status" value="7"/>
</dbReference>
<evidence type="ECO:0000259" key="4">
    <source>
        <dbReference type="PROSITE" id="PS50041"/>
    </source>
</evidence>
<dbReference type="EMBL" id="GL832961">
    <property type="protein sequence ID" value="EGD82807.1"/>
    <property type="molecule type" value="Genomic_DNA"/>
</dbReference>
<dbReference type="SUPFAM" id="SSF56436">
    <property type="entry name" value="C-type lectin-like"/>
    <property type="match status" value="2"/>
</dbReference>